<protein>
    <submittedName>
        <fullName evidence="1">Uncharacterized protein AlNc14C22G2290</fullName>
    </submittedName>
</protein>
<dbReference type="AlphaFoldDB" id="F0W5Y2"/>
<accession>F0W5Y2</accession>
<evidence type="ECO:0000313" key="1">
    <source>
        <dbReference type="EMBL" id="CCA16523.1"/>
    </source>
</evidence>
<dbReference type="EMBL" id="FR824067">
    <property type="protein sequence ID" value="CCA16523.1"/>
    <property type="molecule type" value="Genomic_DNA"/>
</dbReference>
<sequence>MTLRRNSTRLMQTLEKCDATTRIAENWHEFQRSNVRVLGIDINTNSTGLVVLNESGKLDHCDKISTASLCNSDIVSIGHRIEEILIQTRDKLQGAQQLIQPDKPIVWFIGIEDFMRAFVAGRFHTKGLIQLAQLNGIVSYSCWQNFDAKPTHYHPTLARSYFGLSKPSVKSKTDNFSKQLIKDIVLEYVQDLDPLIRQSMTSTRTGRPTEQNYDIADAYIIALYTYFQRFQDQIQCDELLLSAFIREYGNRLNEVKKSVEAKRVAIMTAEQQEHYLRNCFANAVELWFKKNYMQILSSH</sequence>
<name>F0W5Y2_9STRA</name>
<dbReference type="Gene3D" id="3.30.420.10">
    <property type="entry name" value="Ribonuclease H-like superfamily/Ribonuclease H"/>
    <property type="match status" value="1"/>
</dbReference>
<dbReference type="HOGENOM" id="CLU_864566_0_0_1"/>
<reference evidence="1" key="2">
    <citation type="submission" date="2011-02" db="EMBL/GenBank/DDBJ databases">
        <authorList>
            <person name="MacLean D."/>
        </authorList>
    </citation>
    <scope>NUCLEOTIDE SEQUENCE</scope>
</reference>
<reference evidence="1" key="1">
    <citation type="journal article" date="2011" name="PLoS Biol.">
        <title>Gene gain and loss during evolution of obligate parasitism in the white rust pathogen of Arabidopsis thaliana.</title>
        <authorList>
            <person name="Kemen E."/>
            <person name="Gardiner A."/>
            <person name="Schultz-Larsen T."/>
            <person name="Kemen A.C."/>
            <person name="Balmuth A.L."/>
            <person name="Robert-Seilaniantz A."/>
            <person name="Bailey K."/>
            <person name="Holub E."/>
            <person name="Studholme D.J."/>
            <person name="Maclean D."/>
            <person name="Jones J.D."/>
        </authorList>
    </citation>
    <scope>NUCLEOTIDE SEQUENCE</scope>
</reference>
<organism evidence="1">
    <name type="scientific">Albugo laibachii Nc14</name>
    <dbReference type="NCBI Taxonomy" id="890382"/>
    <lineage>
        <taxon>Eukaryota</taxon>
        <taxon>Sar</taxon>
        <taxon>Stramenopiles</taxon>
        <taxon>Oomycota</taxon>
        <taxon>Peronosporomycetes</taxon>
        <taxon>Albuginales</taxon>
        <taxon>Albuginaceae</taxon>
        <taxon>Albugo</taxon>
    </lineage>
</organism>
<proteinExistence type="predicted"/>
<dbReference type="GO" id="GO:0003676">
    <property type="term" value="F:nucleic acid binding"/>
    <property type="evidence" value="ECO:0007669"/>
    <property type="project" value="InterPro"/>
</dbReference>
<gene>
    <name evidence="1" type="primary">AlNc14C22G2290</name>
    <name evidence="1" type="ORF">ALNC14_026660</name>
</gene>
<dbReference type="InterPro" id="IPR036397">
    <property type="entry name" value="RNaseH_sf"/>
</dbReference>